<sequence length="76" mass="8903">MTKVTAKFTGENKDLEMFLNCGVTDYSSKFLGINNLHIQWNIDEDNQQKAIETCMLLVNTYQMELWNVEFKDFTSN</sequence>
<protein>
    <submittedName>
        <fullName evidence="1">Uncharacterized protein</fullName>
    </submittedName>
</protein>
<comment type="caution">
    <text evidence="1">The sequence shown here is derived from an EMBL/GenBank/DDBJ whole genome shotgun (WGS) entry which is preliminary data.</text>
</comment>
<dbReference type="RefSeq" id="WP_151105942.1">
    <property type="nucleotide sequence ID" value="NZ_WAEM01000001.1"/>
</dbReference>
<evidence type="ECO:0000313" key="1">
    <source>
        <dbReference type="EMBL" id="KAB1157749.1"/>
    </source>
</evidence>
<dbReference type="EMBL" id="WAEM01000001">
    <property type="protein sequence ID" value="KAB1157749.1"/>
    <property type="molecule type" value="Genomic_DNA"/>
</dbReference>
<reference evidence="1 2" key="1">
    <citation type="submission" date="2019-09" db="EMBL/GenBank/DDBJ databases">
        <title>Flavobacterium sp. nov., isolated from glacier ice.</title>
        <authorList>
            <person name="Liu Q."/>
        </authorList>
    </citation>
    <scope>NUCLEOTIDE SEQUENCE [LARGE SCALE GENOMIC DNA]</scope>
    <source>
        <strain evidence="1 2">NBRC 112527</strain>
    </source>
</reference>
<dbReference type="OrthoDB" id="9937936at2"/>
<accession>A0A7J5AL89</accession>
<proteinExistence type="predicted"/>
<dbReference type="AlphaFoldDB" id="A0A7J5AL89"/>
<evidence type="ECO:0000313" key="2">
    <source>
        <dbReference type="Proteomes" id="UP000490922"/>
    </source>
</evidence>
<gene>
    <name evidence="1" type="ORF">F6464_01305</name>
</gene>
<name>A0A7J5AL89_9FLAO</name>
<keyword evidence="2" id="KW-1185">Reference proteome</keyword>
<dbReference type="Proteomes" id="UP000490922">
    <property type="component" value="Unassembled WGS sequence"/>
</dbReference>
<organism evidence="1 2">
    <name type="scientific">Flavobacterium luteum</name>
    <dbReference type="NCBI Taxonomy" id="2026654"/>
    <lineage>
        <taxon>Bacteria</taxon>
        <taxon>Pseudomonadati</taxon>
        <taxon>Bacteroidota</taxon>
        <taxon>Flavobacteriia</taxon>
        <taxon>Flavobacteriales</taxon>
        <taxon>Flavobacteriaceae</taxon>
        <taxon>Flavobacterium</taxon>
    </lineage>
</organism>